<evidence type="ECO:0000313" key="11">
    <source>
        <dbReference type="Proteomes" id="UP000095672"/>
    </source>
</evidence>
<dbReference type="KEGG" id="micc:AUP74_01887"/>
<keyword evidence="4" id="KW-1003">Cell membrane</keyword>
<keyword evidence="11" id="KW-1185">Reference proteome</keyword>
<comment type="similarity">
    <text evidence="3">Belongs to the LptF/LptG family.</text>
</comment>
<dbReference type="GO" id="GO:0055085">
    <property type="term" value="P:transmembrane transport"/>
    <property type="evidence" value="ECO:0007669"/>
    <property type="project" value="InterPro"/>
</dbReference>
<protein>
    <submittedName>
        <fullName evidence="10">Lipopolysaccharide export system permease protein LptG</fullName>
    </submittedName>
</protein>
<dbReference type="GO" id="GO:0043190">
    <property type="term" value="C:ATP-binding cassette (ABC) transporter complex"/>
    <property type="evidence" value="ECO:0007669"/>
    <property type="project" value="InterPro"/>
</dbReference>
<dbReference type="OrthoDB" id="9776227at2"/>
<dbReference type="Pfam" id="PF03739">
    <property type="entry name" value="LptF_LptG"/>
    <property type="match status" value="1"/>
</dbReference>
<feature type="transmembrane region" description="Helical" evidence="9">
    <location>
        <begin position="298"/>
        <end position="316"/>
    </location>
</feature>
<evidence type="ECO:0000256" key="1">
    <source>
        <dbReference type="ARBA" id="ARBA00002265"/>
    </source>
</evidence>
<comment type="subunit">
    <text evidence="8">Component of the lipopolysaccharide transport and assembly complex. The LptBFG transporter is composed of two ATP-binding proteins (LptB) and two transmembrane proteins (LptF and LptG).</text>
</comment>
<proteinExistence type="inferred from homology"/>
<dbReference type="PANTHER" id="PTHR33529">
    <property type="entry name" value="SLR0882 PROTEIN-RELATED"/>
    <property type="match status" value="1"/>
</dbReference>
<feature type="transmembrane region" description="Helical" evidence="9">
    <location>
        <begin position="98"/>
        <end position="121"/>
    </location>
</feature>
<accession>A0A1C9W855</accession>
<dbReference type="InterPro" id="IPR005495">
    <property type="entry name" value="LptG/LptF_permease"/>
</dbReference>
<evidence type="ECO:0000256" key="6">
    <source>
        <dbReference type="ARBA" id="ARBA00022989"/>
    </source>
</evidence>
<dbReference type="PATRIC" id="fig|1769779.3.peg.1891"/>
<gene>
    <name evidence="10" type="primary">lptG</name>
    <name evidence="10" type="ORF">AUP74_01887</name>
</gene>
<evidence type="ECO:0000256" key="9">
    <source>
        <dbReference type="SAM" id="Phobius"/>
    </source>
</evidence>
<dbReference type="EMBL" id="CP014143">
    <property type="protein sequence ID" value="AOS97318.1"/>
    <property type="molecule type" value="Genomic_DNA"/>
</dbReference>
<keyword evidence="7 9" id="KW-0472">Membrane</keyword>
<feature type="transmembrane region" description="Helical" evidence="9">
    <location>
        <begin position="328"/>
        <end position="349"/>
    </location>
</feature>
<evidence type="ECO:0000256" key="2">
    <source>
        <dbReference type="ARBA" id="ARBA00004651"/>
    </source>
</evidence>
<feature type="transmembrane region" description="Helical" evidence="9">
    <location>
        <begin position="12"/>
        <end position="33"/>
    </location>
</feature>
<dbReference type="AlphaFoldDB" id="A0A1C9W855"/>
<comment type="subcellular location">
    <subcellularLocation>
        <location evidence="2">Cell membrane</location>
        <topology evidence="2">Multi-pass membrane protein</topology>
    </subcellularLocation>
</comment>
<feature type="transmembrane region" description="Helical" evidence="9">
    <location>
        <begin position="64"/>
        <end position="86"/>
    </location>
</feature>
<evidence type="ECO:0000256" key="5">
    <source>
        <dbReference type="ARBA" id="ARBA00022692"/>
    </source>
</evidence>
<dbReference type="InterPro" id="IPR030923">
    <property type="entry name" value="LptG"/>
</dbReference>
<comment type="function">
    <text evidence="1">Part of the ABC transporter complex LptBFG involved in the translocation of lipopolysaccharide (LPS) from the inner membrane to the outer membrane.</text>
</comment>
<name>A0A1C9W855_9GAMM</name>
<reference evidence="11" key="1">
    <citation type="submission" date="2016-01" db="EMBL/GenBank/DDBJ databases">
        <title>Complete genome sequence of Microbulbifer sp. CCB-MM1, a halophile isolated from Matang Mangrove Forest, Perak.</title>
        <authorList>
            <person name="Moh T.H."/>
            <person name="Dinesh B."/>
            <person name="Lau N.-S."/>
            <person name="Go F."/>
            <person name="Alexander Chong S.-C."/>
        </authorList>
    </citation>
    <scope>NUCLEOTIDE SEQUENCE [LARGE SCALE GENOMIC DNA]</scope>
    <source>
        <strain evidence="11">CCB-MM1</strain>
    </source>
</reference>
<organism evidence="10 11">
    <name type="scientific">Microbulbifer aggregans</name>
    <dbReference type="NCBI Taxonomy" id="1769779"/>
    <lineage>
        <taxon>Bacteria</taxon>
        <taxon>Pseudomonadati</taxon>
        <taxon>Pseudomonadota</taxon>
        <taxon>Gammaproteobacteria</taxon>
        <taxon>Cellvibrionales</taxon>
        <taxon>Microbulbiferaceae</taxon>
        <taxon>Microbulbifer</taxon>
    </lineage>
</organism>
<evidence type="ECO:0000256" key="8">
    <source>
        <dbReference type="ARBA" id="ARBA00026081"/>
    </source>
</evidence>
<dbReference type="NCBIfam" id="TIGR04408">
    <property type="entry name" value="LptG_lptG"/>
    <property type="match status" value="1"/>
</dbReference>
<dbReference type="GO" id="GO:0015920">
    <property type="term" value="P:lipopolysaccharide transport"/>
    <property type="evidence" value="ECO:0007669"/>
    <property type="project" value="TreeGrafter"/>
</dbReference>
<dbReference type="Proteomes" id="UP000095672">
    <property type="component" value="Chromosome"/>
</dbReference>
<feature type="transmembrane region" description="Helical" evidence="9">
    <location>
        <begin position="272"/>
        <end position="291"/>
    </location>
</feature>
<keyword evidence="5 9" id="KW-0812">Transmembrane</keyword>
<dbReference type="RefSeq" id="WP_069947342.1">
    <property type="nucleotide sequence ID" value="NZ_CP014143.1"/>
</dbReference>
<evidence type="ECO:0000256" key="7">
    <source>
        <dbReference type="ARBA" id="ARBA00023136"/>
    </source>
</evidence>
<keyword evidence="6 9" id="KW-1133">Transmembrane helix</keyword>
<sequence length="353" mass="39058">MHKLDMYIGRTVALSVGAVLMVILGLDIIFAIVDELGEMDAGYQTAQAIQYVIWTIPGRIYEQLGFSALVGCMVGLGTLAGTSELTVMRAAGVSIGRIAWAVMKPVILLIAIGLALAEFVVPLTNQTAESRKAIALGDLEDAGLESGMWMRDGDEFIHFNAAISGGRLYGITRYHFGGERELEWVEFAERAQFAEDKWMLNNSRATRFSEEFVESDARERGIWQTDISPQLFSLVVPLPSDLSPSSLWSYGRFLDRKGEDASRYWLQFWKKLLQPLTIASLVMVAISFIFGPLREVTTGLRVFTGVIVGIVFQTLQDMLGPSSLVFGFPPFVAVLVPIALCFAVGWMLLRRAR</sequence>
<dbReference type="STRING" id="1769779.AUP74_01887"/>
<evidence type="ECO:0000256" key="3">
    <source>
        <dbReference type="ARBA" id="ARBA00007725"/>
    </source>
</evidence>
<evidence type="ECO:0000313" key="10">
    <source>
        <dbReference type="EMBL" id="AOS97318.1"/>
    </source>
</evidence>
<dbReference type="PANTHER" id="PTHR33529:SF2">
    <property type="entry name" value="LIPOPOLYSACCHARIDE EXPORT SYSTEM PERMEASE PROTEIN LPTG"/>
    <property type="match status" value="1"/>
</dbReference>
<evidence type="ECO:0000256" key="4">
    <source>
        <dbReference type="ARBA" id="ARBA00022475"/>
    </source>
</evidence>